<evidence type="ECO:0000259" key="21">
    <source>
        <dbReference type="PROSITE" id="PS50835"/>
    </source>
</evidence>
<dbReference type="EC" id="2.7.10.1" evidence="2"/>
<dbReference type="InterPro" id="IPR013783">
    <property type="entry name" value="Ig-like_fold"/>
</dbReference>
<dbReference type="GO" id="GO:0046872">
    <property type="term" value="F:metal ion binding"/>
    <property type="evidence" value="ECO:0007669"/>
    <property type="project" value="UniProtKB-KW"/>
</dbReference>
<comment type="catalytic activity">
    <reaction evidence="14">
        <text>L-tyrosyl-[protein] + ATP = O-phospho-L-tyrosyl-[protein] + ADP + H(+)</text>
        <dbReference type="Rhea" id="RHEA:10596"/>
        <dbReference type="Rhea" id="RHEA-COMP:10136"/>
        <dbReference type="Rhea" id="RHEA-COMP:20101"/>
        <dbReference type="ChEBI" id="CHEBI:15378"/>
        <dbReference type="ChEBI" id="CHEBI:30616"/>
        <dbReference type="ChEBI" id="CHEBI:46858"/>
        <dbReference type="ChEBI" id="CHEBI:61978"/>
        <dbReference type="ChEBI" id="CHEBI:456216"/>
        <dbReference type="EC" id="2.7.10.1"/>
    </reaction>
</comment>
<dbReference type="PIRSF" id="PIRSF000615">
    <property type="entry name" value="TyrPK_CSF1-R"/>
    <property type="match status" value="1"/>
</dbReference>
<comment type="subcellular location">
    <subcellularLocation>
        <location evidence="1">Cell membrane</location>
        <topology evidence="1">Single-pass membrane protein</topology>
    </subcellularLocation>
</comment>
<evidence type="ECO:0000256" key="3">
    <source>
        <dbReference type="ARBA" id="ARBA00022475"/>
    </source>
</evidence>
<proteinExistence type="predicted"/>
<dbReference type="CDD" id="cd00192">
    <property type="entry name" value="PTKc"/>
    <property type="match status" value="1"/>
</dbReference>
<dbReference type="GO" id="GO:0005524">
    <property type="term" value="F:ATP binding"/>
    <property type="evidence" value="ECO:0007669"/>
    <property type="project" value="UniProtKB-KW"/>
</dbReference>
<evidence type="ECO:0000256" key="14">
    <source>
        <dbReference type="ARBA" id="ARBA00051243"/>
    </source>
</evidence>
<dbReference type="Gene3D" id="1.10.510.10">
    <property type="entry name" value="Transferase(Phosphotransferase) domain 1"/>
    <property type="match status" value="1"/>
</dbReference>
<keyword evidence="5 19" id="KW-0812">Transmembrane</keyword>
<evidence type="ECO:0000259" key="20">
    <source>
        <dbReference type="PROSITE" id="PS50011"/>
    </source>
</evidence>
<dbReference type="InterPro" id="IPR011009">
    <property type="entry name" value="Kinase-like_dom_sf"/>
</dbReference>
<keyword evidence="17" id="KW-0460">Magnesium</keyword>
<dbReference type="Pfam" id="PF07714">
    <property type="entry name" value="PK_Tyr_Ser-Thr"/>
    <property type="match status" value="1"/>
</dbReference>
<dbReference type="STRING" id="6265.A0A0B2VN92"/>
<evidence type="ECO:0000256" key="8">
    <source>
        <dbReference type="ARBA" id="ARBA00022840"/>
    </source>
</evidence>
<evidence type="ECO:0000256" key="12">
    <source>
        <dbReference type="ARBA" id="ARBA00023170"/>
    </source>
</evidence>
<evidence type="ECO:0000256" key="10">
    <source>
        <dbReference type="ARBA" id="ARBA00023136"/>
    </source>
</evidence>
<comment type="caution">
    <text evidence="22">The sequence shown here is derived from an EMBL/GenBank/DDBJ whole genome shotgun (WGS) entry which is preliminary data.</text>
</comment>
<accession>A0A0B2VN92</accession>
<dbReference type="GO" id="GO:0004714">
    <property type="term" value="F:transmembrane receptor protein tyrosine kinase activity"/>
    <property type="evidence" value="ECO:0007669"/>
    <property type="project" value="UniProtKB-EC"/>
</dbReference>
<organism evidence="22 23">
    <name type="scientific">Toxocara canis</name>
    <name type="common">Canine roundworm</name>
    <dbReference type="NCBI Taxonomy" id="6265"/>
    <lineage>
        <taxon>Eukaryota</taxon>
        <taxon>Metazoa</taxon>
        <taxon>Ecdysozoa</taxon>
        <taxon>Nematoda</taxon>
        <taxon>Chromadorea</taxon>
        <taxon>Rhabditida</taxon>
        <taxon>Spirurina</taxon>
        <taxon>Ascaridomorpha</taxon>
        <taxon>Ascaridoidea</taxon>
        <taxon>Toxocaridae</taxon>
        <taxon>Toxocara</taxon>
    </lineage>
</organism>
<dbReference type="GO" id="GO:0005886">
    <property type="term" value="C:plasma membrane"/>
    <property type="evidence" value="ECO:0007669"/>
    <property type="project" value="UniProtKB-SubCell"/>
</dbReference>
<evidence type="ECO:0000256" key="7">
    <source>
        <dbReference type="ARBA" id="ARBA00022777"/>
    </source>
</evidence>
<dbReference type="PROSITE" id="PS50011">
    <property type="entry name" value="PROTEIN_KINASE_DOM"/>
    <property type="match status" value="1"/>
</dbReference>
<evidence type="ECO:0000256" key="1">
    <source>
        <dbReference type="ARBA" id="ARBA00004162"/>
    </source>
</evidence>
<keyword evidence="7 22" id="KW-0418">Kinase</keyword>
<evidence type="ECO:0000256" key="9">
    <source>
        <dbReference type="ARBA" id="ARBA00022989"/>
    </source>
</evidence>
<dbReference type="InterPro" id="IPR020635">
    <property type="entry name" value="Tyr_kinase_cat_dom"/>
</dbReference>
<feature type="domain" description="Protein kinase" evidence="20">
    <location>
        <begin position="263"/>
        <end position="564"/>
    </location>
</feature>
<name>A0A0B2VN92_TOXCA</name>
<dbReference type="Gene3D" id="2.60.40.10">
    <property type="entry name" value="Immunoglobulins"/>
    <property type="match status" value="1"/>
</dbReference>
<evidence type="ECO:0000256" key="18">
    <source>
        <dbReference type="SAM" id="MobiDB-lite"/>
    </source>
</evidence>
<keyword evidence="9 19" id="KW-1133">Transmembrane helix</keyword>
<evidence type="ECO:0000256" key="5">
    <source>
        <dbReference type="ARBA" id="ARBA00022692"/>
    </source>
</evidence>
<evidence type="ECO:0000256" key="11">
    <source>
        <dbReference type="ARBA" id="ARBA00023137"/>
    </source>
</evidence>
<keyword evidence="6 16" id="KW-0547">Nucleotide-binding</keyword>
<dbReference type="FunFam" id="3.30.200.20:FF:000586">
    <property type="entry name" value="Receptor protein-tyrosine kinase"/>
    <property type="match status" value="1"/>
</dbReference>
<dbReference type="OrthoDB" id="5912975at2759"/>
<feature type="transmembrane region" description="Helical" evidence="19">
    <location>
        <begin position="185"/>
        <end position="209"/>
    </location>
</feature>
<dbReference type="GO" id="GO:0007169">
    <property type="term" value="P:cell surface receptor protein tyrosine kinase signaling pathway"/>
    <property type="evidence" value="ECO:0007669"/>
    <property type="project" value="TreeGrafter"/>
</dbReference>
<feature type="binding site" evidence="17">
    <location>
        <position position="434"/>
    </location>
    <ligand>
        <name>Mg(2+)</name>
        <dbReference type="ChEBI" id="CHEBI:18420"/>
    </ligand>
</feature>
<dbReference type="SMART" id="SM00219">
    <property type="entry name" value="TyrKc"/>
    <property type="match status" value="1"/>
</dbReference>
<gene>
    <name evidence="22" type="primary">kin-16</name>
    <name evidence="22" type="ORF">Tcan_14247</name>
</gene>
<evidence type="ECO:0000256" key="15">
    <source>
        <dbReference type="PIRSR" id="PIRSR000615-1"/>
    </source>
</evidence>
<evidence type="ECO:0000313" key="22">
    <source>
        <dbReference type="EMBL" id="KHN82907.1"/>
    </source>
</evidence>
<keyword evidence="10 19" id="KW-0472">Membrane</keyword>
<dbReference type="PRINTS" id="PR00109">
    <property type="entry name" value="TYRKINASE"/>
</dbReference>
<keyword evidence="3" id="KW-1003">Cell membrane</keyword>
<dbReference type="GO" id="GO:0043235">
    <property type="term" value="C:receptor complex"/>
    <property type="evidence" value="ECO:0007669"/>
    <property type="project" value="TreeGrafter"/>
</dbReference>
<dbReference type="GO" id="GO:0048680">
    <property type="term" value="P:positive regulation of axon regeneration"/>
    <property type="evidence" value="ECO:0007669"/>
    <property type="project" value="UniProtKB-ARBA"/>
</dbReference>
<protein>
    <recommendedName>
        <fullName evidence="2">receptor protein-tyrosine kinase</fullName>
        <ecNumber evidence="2">2.7.10.1</ecNumber>
    </recommendedName>
</protein>
<dbReference type="InterPro" id="IPR008266">
    <property type="entry name" value="Tyr_kinase_AS"/>
</dbReference>
<feature type="region of interest" description="Disordered" evidence="18">
    <location>
        <begin position="371"/>
        <end position="395"/>
    </location>
</feature>
<dbReference type="SUPFAM" id="SSF56112">
    <property type="entry name" value="Protein kinase-like (PK-like)"/>
    <property type="match status" value="1"/>
</dbReference>
<dbReference type="InterPro" id="IPR007110">
    <property type="entry name" value="Ig-like_dom"/>
</dbReference>
<dbReference type="PANTHER" id="PTHR24416:SF602">
    <property type="entry name" value="PROTEIN VER-1-RELATED"/>
    <property type="match status" value="1"/>
</dbReference>
<dbReference type="GO" id="GO:0061564">
    <property type="term" value="P:axon development"/>
    <property type="evidence" value="ECO:0007669"/>
    <property type="project" value="UniProtKB-ARBA"/>
</dbReference>
<keyword evidence="8 16" id="KW-0067">ATP-binding</keyword>
<dbReference type="PROSITE" id="PS50835">
    <property type="entry name" value="IG_LIKE"/>
    <property type="match status" value="1"/>
</dbReference>
<keyword evidence="4" id="KW-0808">Transferase</keyword>
<dbReference type="InterPro" id="IPR000719">
    <property type="entry name" value="Prot_kinase_dom"/>
</dbReference>
<feature type="binding site" evidence="16">
    <location>
        <begin position="349"/>
        <end position="354"/>
    </location>
    <ligand>
        <name>ATP</name>
        <dbReference type="ChEBI" id="CHEBI:30616"/>
    </ligand>
</feature>
<evidence type="ECO:0000256" key="17">
    <source>
        <dbReference type="PIRSR" id="PIRSR000615-3"/>
    </source>
</evidence>
<evidence type="ECO:0000256" key="4">
    <source>
        <dbReference type="ARBA" id="ARBA00022679"/>
    </source>
</evidence>
<evidence type="ECO:0000256" key="6">
    <source>
        <dbReference type="ARBA" id="ARBA00022741"/>
    </source>
</evidence>
<feature type="active site" description="Proton acceptor" evidence="15">
    <location>
        <position position="429"/>
    </location>
</feature>
<evidence type="ECO:0000256" key="16">
    <source>
        <dbReference type="PIRSR" id="PIRSR000615-2"/>
    </source>
</evidence>
<keyword evidence="23" id="KW-1185">Reference proteome</keyword>
<feature type="domain" description="Ig-like" evidence="21">
    <location>
        <begin position="28"/>
        <end position="114"/>
    </location>
</feature>
<dbReference type="GO" id="GO:0045138">
    <property type="term" value="P:nematode male tail tip morphogenesis"/>
    <property type="evidence" value="ECO:0007669"/>
    <property type="project" value="UniProtKB-ARBA"/>
</dbReference>
<evidence type="ECO:0000256" key="13">
    <source>
        <dbReference type="ARBA" id="ARBA00023180"/>
    </source>
</evidence>
<evidence type="ECO:0000313" key="23">
    <source>
        <dbReference type="Proteomes" id="UP000031036"/>
    </source>
</evidence>
<keyword evidence="17" id="KW-0479">Metal-binding</keyword>
<keyword evidence="13" id="KW-0325">Glycoprotein</keyword>
<keyword evidence="12 22" id="KW-0675">Receptor</keyword>
<feature type="binding site" evidence="17">
    <location>
        <position position="447"/>
    </location>
    <ligand>
        <name>Mg(2+)</name>
        <dbReference type="ChEBI" id="CHEBI:18420"/>
    </ligand>
</feature>
<sequence length="609" mass="68821">MLIIASSIKRLLIVIWLLELFAVSLFAFQIREDSSEISVRKNSSLELSCGKEKERTFSSLGNGWNANEQRLTCFIGSNDDFKLLINNVHDTDAGRYTCEDRNGTLVTSLKVLVSNAKVKSQHSDTNATVERANIKACEDGDTILRVWKKDGIAFCAQKSAVEVCAMEAIISAHTHEKPSGPLNHLLPPLLTALMALLVIVLLIAGFMYMRRRNKELNNLRTLHAELLEQAKNRSEVISSAKPLHEQIDQLPFDMSYEIRLHRLTIKKVVSSGEYGRVYAGELRAKGLSKQLLEVAIKGPKRAAKYNDIKALADELRLMIAVGVHPNVLCLIGTVTENMKRGGDLYGIVEYTVCDMKTFLSKRKAHFVDELSQKSKESTSSNAHRLSAKGSQKGKKELQHSISTSLLNSFAYQIANGMEYLASKMCVHRDLAARNVLVRKNLLIRIADFGQDRQWDYQYLVRSIQYASPFKAMARESISESTFTEKSDVWSYGVLLWELFTLGDDPYKEFETAEKLTTFYESGGRLTKPPYMPESVSVIMSQCWLEDPSNRPTFSKCKKMTESVLRETNPQLLLTTHNQLMEELLAMRKYAEWRDGPHQSRTNAEAEKAK</sequence>
<dbReference type="InterPro" id="IPR036179">
    <property type="entry name" value="Ig-like_dom_sf"/>
</dbReference>
<dbReference type="PANTHER" id="PTHR24416">
    <property type="entry name" value="TYROSINE-PROTEIN KINASE RECEPTOR"/>
    <property type="match status" value="1"/>
</dbReference>
<keyword evidence="11" id="KW-0829">Tyrosine-protein kinase</keyword>
<reference evidence="22 23" key="1">
    <citation type="submission" date="2014-11" db="EMBL/GenBank/DDBJ databases">
        <title>Genetic blueprint of the zoonotic pathogen Toxocara canis.</title>
        <authorList>
            <person name="Zhu X.-Q."/>
            <person name="Korhonen P.K."/>
            <person name="Cai H."/>
            <person name="Young N.D."/>
            <person name="Nejsum P."/>
            <person name="von Samson-Himmelstjerna G."/>
            <person name="Boag P.R."/>
            <person name="Tan P."/>
            <person name="Li Q."/>
            <person name="Min J."/>
            <person name="Yang Y."/>
            <person name="Wang X."/>
            <person name="Fang X."/>
            <person name="Hall R.S."/>
            <person name="Hofmann A."/>
            <person name="Sternberg P.W."/>
            <person name="Jex A.R."/>
            <person name="Gasser R.B."/>
        </authorList>
    </citation>
    <scope>NUCLEOTIDE SEQUENCE [LARGE SCALE GENOMIC DNA]</scope>
    <source>
        <strain evidence="22">PN_DK_2014</strain>
    </source>
</reference>
<dbReference type="InterPro" id="IPR050122">
    <property type="entry name" value="RTK"/>
</dbReference>
<feature type="binding site" evidence="16">
    <location>
        <position position="297"/>
    </location>
    <ligand>
        <name>ATP</name>
        <dbReference type="ChEBI" id="CHEBI:30616"/>
    </ligand>
</feature>
<dbReference type="InterPro" id="IPR001245">
    <property type="entry name" value="Ser-Thr/Tyr_kinase_cat_dom"/>
</dbReference>
<dbReference type="OMA" id="NGWNANE"/>
<dbReference type="FunFam" id="1.10.510.10:FF:001512">
    <property type="entry name" value="Receptor tyrosine-protein kinase erbB-2"/>
    <property type="match status" value="1"/>
</dbReference>
<dbReference type="PROSITE" id="PS00109">
    <property type="entry name" value="PROTEIN_KINASE_TYR"/>
    <property type="match status" value="1"/>
</dbReference>
<feature type="binding site" evidence="16">
    <location>
        <position position="433"/>
    </location>
    <ligand>
        <name>ATP</name>
        <dbReference type="ChEBI" id="CHEBI:30616"/>
    </ligand>
</feature>
<dbReference type="Gene3D" id="3.30.200.20">
    <property type="entry name" value="Phosphorylase Kinase, domain 1"/>
    <property type="match status" value="1"/>
</dbReference>
<dbReference type="SUPFAM" id="SSF48726">
    <property type="entry name" value="Immunoglobulin"/>
    <property type="match status" value="1"/>
</dbReference>
<dbReference type="Proteomes" id="UP000031036">
    <property type="component" value="Unassembled WGS sequence"/>
</dbReference>
<evidence type="ECO:0000256" key="19">
    <source>
        <dbReference type="SAM" id="Phobius"/>
    </source>
</evidence>
<dbReference type="EMBL" id="JPKZ01001280">
    <property type="protein sequence ID" value="KHN82907.1"/>
    <property type="molecule type" value="Genomic_DNA"/>
</dbReference>
<dbReference type="AlphaFoldDB" id="A0A0B2VN92"/>
<evidence type="ECO:0000256" key="2">
    <source>
        <dbReference type="ARBA" id="ARBA00011902"/>
    </source>
</evidence>